<dbReference type="InterPro" id="IPR050717">
    <property type="entry name" value="C2H2-ZF_Transcription_Reg"/>
</dbReference>
<dbReference type="GO" id="GO:0000981">
    <property type="term" value="F:DNA-binding transcription factor activity, RNA polymerase II-specific"/>
    <property type="evidence" value="ECO:0007669"/>
    <property type="project" value="TreeGrafter"/>
</dbReference>
<evidence type="ECO:0000256" key="1">
    <source>
        <dbReference type="ARBA" id="ARBA00022723"/>
    </source>
</evidence>
<dbReference type="FunFam" id="3.30.160.60:FF:002343">
    <property type="entry name" value="Zinc finger protein 33A"/>
    <property type="match status" value="1"/>
</dbReference>
<evidence type="ECO:0000256" key="6">
    <source>
        <dbReference type="SAM" id="SignalP"/>
    </source>
</evidence>
<dbReference type="PANTHER" id="PTHR14196:SF12">
    <property type="entry name" value="ZINC FINGER PROTEIN 208-LIKE"/>
    <property type="match status" value="1"/>
</dbReference>
<keyword evidence="2" id="KW-0677">Repeat</keyword>
<dbReference type="SUPFAM" id="SSF57667">
    <property type="entry name" value="beta-beta-alpha zinc fingers"/>
    <property type="match status" value="2"/>
</dbReference>
<dbReference type="EMBL" id="JAXCGZ010004038">
    <property type="protein sequence ID" value="KAK7082401.1"/>
    <property type="molecule type" value="Genomic_DNA"/>
</dbReference>
<dbReference type="GO" id="GO:0008270">
    <property type="term" value="F:zinc ion binding"/>
    <property type="evidence" value="ECO:0007669"/>
    <property type="project" value="UniProtKB-KW"/>
</dbReference>
<feature type="chain" id="PRO_5042905100" description="C2H2-type domain-containing protein" evidence="6">
    <location>
        <begin position="20"/>
        <end position="180"/>
    </location>
</feature>
<feature type="domain" description="C2H2-type" evidence="7">
    <location>
        <begin position="111"/>
        <end position="138"/>
    </location>
</feature>
<dbReference type="InterPro" id="IPR013087">
    <property type="entry name" value="Znf_C2H2_type"/>
</dbReference>
<feature type="signal peptide" evidence="6">
    <location>
        <begin position="1"/>
        <end position="19"/>
    </location>
</feature>
<keyword evidence="6" id="KW-0732">Signal</keyword>
<reference evidence="8 9" key="1">
    <citation type="submission" date="2023-11" db="EMBL/GenBank/DDBJ databases">
        <title>Halocaridina rubra genome assembly.</title>
        <authorList>
            <person name="Smith C."/>
        </authorList>
    </citation>
    <scope>NUCLEOTIDE SEQUENCE [LARGE SCALE GENOMIC DNA]</scope>
    <source>
        <strain evidence="8">EP-1</strain>
        <tissue evidence="8">Whole</tissue>
    </source>
</reference>
<comment type="caution">
    <text evidence="8">The sequence shown here is derived from an EMBL/GenBank/DDBJ whole genome shotgun (WGS) entry which is preliminary data.</text>
</comment>
<dbReference type="Proteomes" id="UP001381693">
    <property type="component" value="Unassembled WGS sequence"/>
</dbReference>
<protein>
    <recommendedName>
        <fullName evidence="7">C2H2-type domain-containing protein</fullName>
    </recommendedName>
</protein>
<evidence type="ECO:0000256" key="5">
    <source>
        <dbReference type="PROSITE-ProRule" id="PRU00042"/>
    </source>
</evidence>
<evidence type="ECO:0000256" key="2">
    <source>
        <dbReference type="ARBA" id="ARBA00022737"/>
    </source>
</evidence>
<evidence type="ECO:0000256" key="4">
    <source>
        <dbReference type="ARBA" id="ARBA00022833"/>
    </source>
</evidence>
<sequence length="180" mass="20507">MWRLSWSFNYCLIWTLVYSGHSLLAPDYLYEKDSTTYKPVVNPGSSPHRTLTILEAAAVHPEVLGENRHYTVAMVEGTNTKQYSCIYCSFTTQNKGNMVRHTMVHTGEKPYKCPFCQSTFSQKENLKVHIRKHTGEKPFACSMCSYRGARKDHLQKHILSNHKGAFAKSSVVSITEEGLK</sequence>
<keyword evidence="1" id="KW-0479">Metal-binding</keyword>
<dbReference type="GO" id="GO:0005634">
    <property type="term" value="C:nucleus"/>
    <property type="evidence" value="ECO:0007669"/>
    <property type="project" value="TreeGrafter"/>
</dbReference>
<name>A0AAN9A6G2_HALRR</name>
<dbReference type="Gene3D" id="3.30.160.60">
    <property type="entry name" value="Classic Zinc Finger"/>
    <property type="match status" value="3"/>
</dbReference>
<dbReference type="InterPro" id="IPR036236">
    <property type="entry name" value="Znf_C2H2_sf"/>
</dbReference>
<dbReference type="Pfam" id="PF00096">
    <property type="entry name" value="zf-C2H2"/>
    <property type="match status" value="2"/>
</dbReference>
<dbReference type="GO" id="GO:0000977">
    <property type="term" value="F:RNA polymerase II transcription regulatory region sequence-specific DNA binding"/>
    <property type="evidence" value="ECO:0007669"/>
    <property type="project" value="TreeGrafter"/>
</dbReference>
<keyword evidence="9" id="KW-1185">Reference proteome</keyword>
<keyword evidence="3 5" id="KW-0863">Zinc-finger</keyword>
<dbReference type="PROSITE" id="PS00028">
    <property type="entry name" value="ZINC_FINGER_C2H2_1"/>
    <property type="match status" value="1"/>
</dbReference>
<evidence type="ECO:0000313" key="8">
    <source>
        <dbReference type="EMBL" id="KAK7082401.1"/>
    </source>
</evidence>
<organism evidence="8 9">
    <name type="scientific">Halocaridina rubra</name>
    <name type="common">Hawaiian red shrimp</name>
    <dbReference type="NCBI Taxonomy" id="373956"/>
    <lineage>
        <taxon>Eukaryota</taxon>
        <taxon>Metazoa</taxon>
        <taxon>Ecdysozoa</taxon>
        <taxon>Arthropoda</taxon>
        <taxon>Crustacea</taxon>
        <taxon>Multicrustacea</taxon>
        <taxon>Malacostraca</taxon>
        <taxon>Eumalacostraca</taxon>
        <taxon>Eucarida</taxon>
        <taxon>Decapoda</taxon>
        <taxon>Pleocyemata</taxon>
        <taxon>Caridea</taxon>
        <taxon>Atyoidea</taxon>
        <taxon>Atyidae</taxon>
        <taxon>Halocaridina</taxon>
    </lineage>
</organism>
<feature type="domain" description="C2H2-type" evidence="7">
    <location>
        <begin position="83"/>
        <end position="110"/>
    </location>
</feature>
<gene>
    <name evidence="8" type="ORF">SK128_008376</name>
</gene>
<dbReference type="SMART" id="SM00355">
    <property type="entry name" value="ZnF_C2H2"/>
    <property type="match status" value="3"/>
</dbReference>
<dbReference type="PROSITE" id="PS50157">
    <property type="entry name" value="ZINC_FINGER_C2H2_2"/>
    <property type="match status" value="2"/>
</dbReference>
<dbReference type="AlphaFoldDB" id="A0AAN9A6G2"/>
<proteinExistence type="predicted"/>
<evidence type="ECO:0000259" key="7">
    <source>
        <dbReference type="PROSITE" id="PS50157"/>
    </source>
</evidence>
<keyword evidence="4" id="KW-0862">Zinc</keyword>
<dbReference type="PANTHER" id="PTHR14196">
    <property type="entry name" value="ODD-SKIPPED - RELATED"/>
    <property type="match status" value="1"/>
</dbReference>
<dbReference type="FunFam" id="3.30.160.60:FF:000100">
    <property type="entry name" value="Zinc finger 45-like"/>
    <property type="match status" value="1"/>
</dbReference>
<accession>A0AAN9A6G2</accession>
<evidence type="ECO:0000256" key="3">
    <source>
        <dbReference type="ARBA" id="ARBA00022771"/>
    </source>
</evidence>
<evidence type="ECO:0000313" key="9">
    <source>
        <dbReference type="Proteomes" id="UP001381693"/>
    </source>
</evidence>